<dbReference type="AlphaFoldDB" id="A0A2T4DRH8"/>
<evidence type="ECO:0000313" key="2">
    <source>
        <dbReference type="EMBL" id="PTB96338.1"/>
    </source>
</evidence>
<proteinExistence type="predicted"/>
<organism evidence="2 3">
    <name type="scientific">Marivirga lumbricoides</name>
    <dbReference type="NCBI Taxonomy" id="1046115"/>
    <lineage>
        <taxon>Bacteria</taxon>
        <taxon>Pseudomonadati</taxon>
        <taxon>Bacteroidota</taxon>
        <taxon>Cytophagia</taxon>
        <taxon>Cytophagales</taxon>
        <taxon>Marivirgaceae</taxon>
        <taxon>Marivirga</taxon>
    </lineage>
</organism>
<protein>
    <recommendedName>
        <fullName evidence="1">HEPN AbiJ-N-terminal domain-containing protein</fullName>
    </recommendedName>
</protein>
<dbReference type="EMBL" id="PYVU01000055">
    <property type="protein sequence ID" value="PTB96338.1"/>
    <property type="molecule type" value="Genomic_DNA"/>
</dbReference>
<feature type="domain" description="HEPN AbiJ-N-terminal" evidence="1">
    <location>
        <begin position="1"/>
        <end position="158"/>
    </location>
</feature>
<comment type="caution">
    <text evidence="2">The sequence shown here is derived from an EMBL/GenBank/DDBJ whole genome shotgun (WGS) entry which is preliminary data.</text>
</comment>
<evidence type="ECO:0000259" key="1">
    <source>
        <dbReference type="Pfam" id="PF18863"/>
    </source>
</evidence>
<accession>A0A2T4DRH8</accession>
<dbReference type="InterPro" id="IPR049503">
    <property type="entry name" value="AbiJ_NTD4"/>
</dbReference>
<gene>
    <name evidence="2" type="ORF">C9994_07780</name>
</gene>
<evidence type="ECO:0000313" key="3">
    <source>
        <dbReference type="Proteomes" id="UP000240608"/>
    </source>
</evidence>
<dbReference type="Pfam" id="PF18863">
    <property type="entry name" value="AbiJ_NTD4"/>
    <property type="match status" value="1"/>
</dbReference>
<name>A0A2T4DRH8_9BACT</name>
<sequence>MRFSQRIGKFPVRNKFQIEYIDEILTTRLWNNILEFFSKLSQNSFPGEKSELEIVCLNVWKNYLHLRADEIERTKRGISISVFLRRLKLNFITGRWHEKYDLIEFLSEIDSKIYGSQFTKNCNDSLKIEMAGYRIIQNSVVQITSDEEIVELEEVLENTSPWKSVNEHLKTAIDYLSSRIQPDYRNSVKESISALESLCIILTGDRNVTLGKALKEIEKRYTIHKGLKQAFSALYGYASDSGGIRHSLQEDDIVVTFEDAKFVLVSCSAFINYLKVKMDKT</sequence>
<dbReference type="Proteomes" id="UP000240608">
    <property type="component" value="Unassembled WGS sequence"/>
</dbReference>
<reference evidence="2 3" key="1">
    <citation type="submission" date="2018-03" db="EMBL/GenBank/DDBJ databases">
        <title>Cross-interface Injection: A General Nanoliter Liquid Handling Method Applied to Single Cells Genome Amplification Automated Nanoliter Liquid Handling Applied to Single Cell Multiple Displacement Amplification.</title>
        <authorList>
            <person name="Yun J."/>
            <person name="Xu P."/>
            <person name="Xu J."/>
            <person name="Dai X."/>
            <person name="Wang Y."/>
            <person name="Zheng X."/>
            <person name="Cao C."/>
            <person name="Yi Q."/>
            <person name="Zhu Y."/>
            <person name="Wang L."/>
            <person name="Dong Z."/>
            <person name="Huang Y."/>
            <person name="Huang L."/>
            <person name="Du W."/>
        </authorList>
    </citation>
    <scope>NUCLEOTIDE SEQUENCE [LARGE SCALE GENOMIC DNA]</scope>
    <source>
        <strain evidence="2 3">Z-D1-2</strain>
    </source>
</reference>